<evidence type="ECO:0000256" key="5">
    <source>
        <dbReference type="ARBA" id="ARBA00023136"/>
    </source>
</evidence>
<dbReference type="Proteomes" id="UP000193411">
    <property type="component" value="Unassembled WGS sequence"/>
</dbReference>
<dbReference type="EMBL" id="MCFL01000010">
    <property type="protein sequence ID" value="ORZ37953.1"/>
    <property type="molecule type" value="Genomic_DNA"/>
</dbReference>
<proteinExistence type="inferred from homology"/>
<protein>
    <submittedName>
        <fullName evidence="9">Endoplasmic reticulum vesicle transporter-domain-containing protein</fullName>
    </submittedName>
</protein>
<feature type="transmembrane region" description="Helical" evidence="6">
    <location>
        <begin position="361"/>
        <end position="386"/>
    </location>
</feature>
<evidence type="ECO:0000256" key="4">
    <source>
        <dbReference type="ARBA" id="ARBA00022989"/>
    </source>
</evidence>
<evidence type="ECO:0000313" key="9">
    <source>
        <dbReference type="EMBL" id="ORZ37953.1"/>
    </source>
</evidence>
<gene>
    <name evidence="9" type="ORF">BCR44DRAFT_120390</name>
</gene>
<dbReference type="PANTHER" id="PTHR10984:SF25">
    <property type="entry name" value="ENDOPLASMIC RETICULUM-GOLGI INTERMEDIATE COMPARTMENT PROTEIN 3"/>
    <property type="match status" value="1"/>
</dbReference>
<comment type="similarity">
    <text evidence="2">Belongs to the ERGIC family.</text>
</comment>
<name>A0A1Y2HW71_9FUNG</name>
<dbReference type="AlphaFoldDB" id="A0A1Y2HW71"/>
<dbReference type="GO" id="GO:0005789">
    <property type="term" value="C:endoplasmic reticulum membrane"/>
    <property type="evidence" value="ECO:0007669"/>
    <property type="project" value="TreeGrafter"/>
</dbReference>
<evidence type="ECO:0000256" key="3">
    <source>
        <dbReference type="ARBA" id="ARBA00022692"/>
    </source>
</evidence>
<dbReference type="Pfam" id="PF13850">
    <property type="entry name" value="ERGIC_N"/>
    <property type="match status" value="1"/>
</dbReference>
<dbReference type="STRING" id="765915.A0A1Y2HW71"/>
<feature type="domain" description="Endoplasmic reticulum vesicle transporter C-terminal" evidence="7">
    <location>
        <begin position="159"/>
        <end position="383"/>
    </location>
</feature>
<dbReference type="OrthoDB" id="270930at2759"/>
<dbReference type="Pfam" id="PF07970">
    <property type="entry name" value="COPIIcoated_ERV"/>
    <property type="match status" value="1"/>
</dbReference>
<feature type="domain" description="Endoplasmic reticulum vesicle transporter N-terminal" evidence="8">
    <location>
        <begin position="7"/>
        <end position="96"/>
    </location>
</feature>
<dbReference type="PANTHER" id="PTHR10984">
    <property type="entry name" value="ENDOPLASMIC RETICULUM-GOLGI INTERMEDIATE COMPARTMENT PROTEIN"/>
    <property type="match status" value="1"/>
</dbReference>
<evidence type="ECO:0000313" key="10">
    <source>
        <dbReference type="Proteomes" id="UP000193411"/>
    </source>
</evidence>
<feature type="transmembrane region" description="Helical" evidence="6">
    <location>
        <begin position="27"/>
        <end position="47"/>
    </location>
</feature>
<dbReference type="GO" id="GO:0000139">
    <property type="term" value="C:Golgi membrane"/>
    <property type="evidence" value="ECO:0007669"/>
    <property type="project" value="TreeGrafter"/>
</dbReference>
<keyword evidence="4 6" id="KW-1133">Transmembrane helix</keyword>
<dbReference type="InterPro" id="IPR039542">
    <property type="entry name" value="Erv_N"/>
</dbReference>
<organism evidence="9 10">
    <name type="scientific">Catenaria anguillulae PL171</name>
    <dbReference type="NCBI Taxonomy" id="765915"/>
    <lineage>
        <taxon>Eukaryota</taxon>
        <taxon>Fungi</taxon>
        <taxon>Fungi incertae sedis</taxon>
        <taxon>Blastocladiomycota</taxon>
        <taxon>Blastocladiomycetes</taxon>
        <taxon>Blastocladiales</taxon>
        <taxon>Catenariaceae</taxon>
        <taxon>Catenaria</taxon>
    </lineage>
</organism>
<dbReference type="GO" id="GO:0030134">
    <property type="term" value="C:COPII-coated ER to Golgi transport vesicle"/>
    <property type="evidence" value="ECO:0007669"/>
    <property type="project" value="TreeGrafter"/>
</dbReference>
<keyword evidence="5 6" id="KW-0472">Membrane</keyword>
<evidence type="ECO:0000259" key="7">
    <source>
        <dbReference type="Pfam" id="PF07970"/>
    </source>
</evidence>
<dbReference type="GO" id="GO:0006890">
    <property type="term" value="P:retrograde vesicle-mediated transport, Golgi to endoplasmic reticulum"/>
    <property type="evidence" value="ECO:0007669"/>
    <property type="project" value="TreeGrafter"/>
</dbReference>
<comment type="subcellular location">
    <subcellularLocation>
        <location evidence="1">Membrane</location>
        <topology evidence="1">Multi-pass membrane protein</topology>
    </subcellularLocation>
</comment>
<keyword evidence="10" id="KW-1185">Reference proteome</keyword>
<comment type="caution">
    <text evidence="9">The sequence shown here is derived from an EMBL/GenBank/DDBJ whole genome shotgun (WGS) entry which is preliminary data.</text>
</comment>
<dbReference type="GO" id="GO:0006888">
    <property type="term" value="P:endoplasmic reticulum to Golgi vesicle-mediated transport"/>
    <property type="evidence" value="ECO:0007669"/>
    <property type="project" value="TreeGrafter"/>
</dbReference>
<dbReference type="InterPro" id="IPR045888">
    <property type="entry name" value="Erv"/>
</dbReference>
<evidence type="ECO:0000256" key="2">
    <source>
        <dbReference type="ARBA" id="ARBA00005648"/>
    </source>
</evidence>
<evidence type="ECO:0000256" key="6">
    <source>
        <dbReference type="SAM" id="Phobius"/>
    </source>
</evidence>
<dbReference type="InterPro" id="IPR012936">
    <property type="entry name" value="Erv_C"/>
</dbReference>
<reference evidence="9 10" key="1">
    <citation type="submission" date="2016-07" db="EMBL/GenBank/DDBJ databases">
        <title>Pervasive Adenine N6-methylation of Active Genes in Fungi.</title>
        <authorList>
            <consortium name="DOE Joint Genome Institute"/>
            <person name="Mondo S.J."/>
            <person name="Dannebaum R.O."/>
            <person name="Kuo R.C."/>
            <person name="Labutti K."/>
            <person name="Haridas S."/>
            <person name="Kuo A."/>
            <person name="Salamov A."/>
            <person name="Ahrendt S.R."/>
            <person name="Lipzen A."/>
            <person name="Sullivan W."/>
            <person name="Andreopoulos W.B."/>
            <person name="Clum A."/>
            <person name="Lindquist E."/>
            <person name="Daum C."/>
            <person name="Ramamoorthy G.K."/>
            <person name="Gryganskyi A."/>
            <person name="Culley D."/>
            <person name="Magnuson J.K."/>
            <person name="James T.Y."/>
            <person name="O'Malley M.A."/>
            <person name="Stajich J.E."/>
            <person name="Spatafora J.W."/>
            <person name="Visel A."/>
            <person name="Grigoriev I.V."/>
        </authorList>
    </citation>
    <scope>NUCLEOTIDE SEQUENCE [LARGE SCALE GENOMIC DNA]</scope>
    <source>
        <strain evidence="9 10">PL171</strain>
    </source>
</reference>
<sequence>MSAKSALHRFDGFAKTLDDFRIRTKSGGLLTVIAGALILLLLVSEWIEYMTPVRESRLLVDSARKAKMDIYFNITLPKIPCVLLSLDVMDVAGEHHDLNDLSHDIYKVRLDASGKPVVDAVPEKGKVGGALKAADLEKVKKEGAAAKDAAKVEKKCGSCYGADAPAGSGGCCYTCKDIEDAYARKGWSFTGVENMEQCVREGYVDKLKAQEAEGCNLHGHLSVNKVAGNFHFAPGRSFEQGQGHIHDMMALLNRQFDFTHEIHYLRFGPPVPGMPPNPLDGTQLNVLNGHSHLVQYFLKVVGTDYHHLNQSITKTNQYSVTEHARDVSGPGGISHVALPGLFFNFDISPMRVVMVETRKSFMTFLTSVCAVVGGVITVASMIDAAVYRTERALARKIELGKVN</sequence>
<keyword evidence="3 6" id="KW-0812">Transmembrane</keyword>
<evidence type="ECO:0000256" key="1">
    <source>
        <dbReference type="ARBA" id="ARBA00004141"/>
    </source>
</evidence>
<accession>A0A1Y2HW71</accession>
<evidence type="ECO:0000259" key="8">
    <source>
        <dbReference type="Pfam" id="PF13850"/>
    </source>
</evidence>